<keyword evidence="1" id="KW-0472">Membrane</keyword>
<feature type="transmembrane region" description="Helical" evidence="1">
    <location>
        <begin position="56"/>
        <end position="74"/>
    </location>
</feature>
<dbReference type="Pfam" id="PF20619">
    <property type="entry name" value="DUF6804"/>
    <property type="match status" value="1"/>
</dbReference>
<gene>
    <name evidence="2" type="ORF">Q4Q40_16045</name>
</gene>
<sequence>MSTKTFHNTVRITSIICAILLFMAVLKAPREYYWLLRTVVSIGAVLVIIKNITTYWVLLFLIVAILFNPIFPIYLYKKVLWMPLDIITGLLFLIEIIINKPKIEKVIIQKKEEKKYQRDRIL</sequence>
<evidence type="ECO:0000313" key="3">
    <source>
        <dbReference type="Proteomes" id="UP001176806"/>
    </source>
</evidence>
<accession>A0ABT8WR96</accession>
<feature type="transmembrane region" description="Helical" evidence="1">
    <location>
        <begin position="32"/>
        <end position="49"/>
    </location>
</feature>
<organism evidence="2 3">
    <name type="scientific">Flavivirga jejuensis</name>
    <dbReference type="NCBI Taxonomy" id="870487"/>
    <lineage>
        <taxon>Bacteria</taxon>
        <taxon>Pseudomonadati</taxon>
        <taxon>Bacteroidota</taxon>
        <taxon>Flavobacteriia</taxon>
        <taxon>Flavobacteriales</taxon>
        <taxon>Flavobacteriaceae</taxon>
        <taxon>Flavivirga</taxon>
    </lineage>
</organism>
<proteinExistence type="predicted"/>
<name>A0ABT8WR96_9FLAO</name>
<dbReference type="RefSeq" id="WP_303302921.1">
    <property type="nucleotide sequence ID" value="NZ_BAABDA010000050.1"/>
</dbReference>
<keyword evidence="3" id="KW-1185">Reference proteome</keyword>
<dbReference type="InterPro" id="IPR046548">
    <property type="entry name" value="DUF6804"/>
</dbReference>
<feature type="transmembrane region" description="Helical" evidence="1">
    <location>
        <begin position="9"/>
        <end position="26"/>
    </location>
</feature>
<comment type="caution">
    <text evidence="2">The sequence shown here is derived from an EMBL/GenBank/DDBJ whole genome shotgun (WGS) entry which is preliminary data.</text>
</comment>
<evidence type="ECO:0000313" key="2">
    <source>
        <dbReference type="EMBL" id="MDO5975707.1"/>
    </source>
</evidence>
<keyword evidence="1" id="KW-1133">Transmembrane helix</keyword>
<protein>
    <submittedName>
        <fullName evidence="2">Uncharacterized protein</fullName>
    </submittedName>
</protein>
<dbReference type="EMBL" id="JAUOEL010000005">
    <property type="protein sequence ID" value="MDO5975707.1"/>
    <property type="molecule type" value="Genomic_DNA"/>
</dbReference>
<evidence type="ECO:0000256" key="1">
    <source>
        <dbReference type="SAM" id="Phobius"/>
    </source>
</evidence>
<feature type="transmembrane region" description="Helical" evidence="1">
    <location>
        <begin position="80"/>
        <end position="98"/>
    </location>
</feature>
<reference evidence="2" key="1">
    <citation type="submission" date="2023-07" db="EMBL/GenBank/DDBJ databases">
        <title>Two novel species in the genus Flavivirga.</title>
        <authorList>
            <person name="Kwon K."/>
        </authorList>
    </citation>
    <scope>NUCLEOTIDE SEQUENCE</scope>
    <source>
        <strain evidence="2">KACC 14158</strain>
    </source>
</reference>
<keyword evidence="1" id="KW-0812">Transmembrane</keyword>
<dbReference type="Proteomes" id="UP001176806">
    <property type="component" value="Unassembled WGS sequence"/>
</dbReference>